<comment type="caution">
    <text evidence="2">The sequence shown here is derived from an EMBL/GenBank/DDBJ whole genome shotgun (WGS) entry which is preliminary data.</text>
</comment>
<evidence type="ECO:0000313" key="2">
    <source>
        <dbReference type="EMBL" id="CAH1418011.1"/>
    </source>
</evidence>
<keyword evidence="3" id="KW-1185">Reference proteome</keyword>
<proteinExistence type="predicted"/>
<organism evidence="2 3">
    <name type="scientific">Lactuca virosa</name>
    <dbReference type="NCBI Taxonomy" id="75947"/>
    <lineage>
        <taxon>Eukaryota</taxon>
        <taxon>Viridiplantae</taxon>
        <taxon>Streptophyta</taxon>
        <taxon>Embryophyta</taxon>
        <taxon>Tracheophyta</taxon>
        <taxon>Spermatophyta</taxon>
        <taxon>Magnoliopsida</taxon>
        <taxon>eudicotyledons</taxon>
        <taxon>Gunneridae</taxon>
        <taxon>Pentapetalae</taxon>
        <taxon>asterids</taxon>
        <taxon>campanulids</taxon>
        <taxon>Asterales</taxon>
        <taxon>Asteraceae</taxon>
        <taxon>Cichorioideae</taxon>
        <taxon>Cichorieae</taxon>
        <taxon>Lactucinae</taxon>
        <taxon>Lactuca</taxon>
    </lineage>
</organism>
<dbReference type="EMBL" id="CAKMRJ010000113">
    <property type="protein sequence ID" value="CAH1418011.1"/>
    <property type="molecule type" value="Genomic_DNA"/>
</dbReference>
<feature type="chain" id="PRO_5043885706" evidence="1">
    <location>
        <begin position="23"/>
        <end position="74"/>
    </location>
</feature>
<evidence type="ECO:0000256" key="1">
    <source>
        <dbReference type="SAM" id="SignalP"/>
    </source>
</evidence>
<keyword evidence="1" id="KW-0732">Signal</keyword>
<name>A0AAU9LT22_9ASTR</name>
<evidence type="ECO:0000313" key="3">
    <source>
        <dbReference type="Proteomes" id="UP001157418"/>
    </source>
</evidence>
<reference evidence="2 3" key="1">
    <citation type="submission" date="2022-01" db="EMBL/GenBank/DDBJ databases">
        <authorList>
            <person name="Xiong W."/>
            <person name="Schranz E."/>
        </authorList>
    </citation>
    <scope>NUCLEOTIDE SEQUENCE [LARGE SCALE GENOMIC DNA]</scope>
</reference>
<feature type="signal peptide" evidence="1">
    <location>
        <begin position="1"/>
        <end position="22"/>
    </location>
</feature>
<gene>
    <name evidence="2" type="ORF">LVIROSA_LOCUS5635</name>
</gene>
<sequence>MKHQRRGLWWILSVCTLFLVRPHVHQGLLGNIEESRGGKLEELCNEFKWSKYFQSNSVWYALTKEGKEWCVTME</sequence>
<dbReference type="AlphaFoldDB" id="A0AAU9LT22"/>
<dbReference type="Proteomes" id="UP001157418">
    <property type="component" value="Unassembled WGS sequence"/>
</dbReference>
<accession>A0AAU9LT22</accession>
<protein>
    <submittedName>
        <fullName evidence="2">Uncharacterized protein</fullName>
    </submittedName>
</protein>